<feature type="region of interest" description="Disordered" evidence="1">
    <location>
        <begin position="107"/>
        <end position="128"/>
    </location>
</feature>
<organism evidence="2 3">
    <name type="scientific">Phakopsora pachyrhizi</name>
    <name type="common">Asian soybean rust disease fungus</name>
    <dbReference type="NCBI Taxonomy" id="170000"/>
    <lineage>
        <taxon>Eukaryota</taxon>
        <taxon>Fungi</taxon>
        <taxon>Dikarya</taxon>
        <taxon>Basidiomycota</taxon>
        <taxon>Pucciniomycotina</taxon>
        <taxon>Pucciniomycetes</taxon>
        <taxon>Pucciniales</taxon>
        <taxon>Phakopsoraceae</taxon>
        <taxon>Phakopsora</taxon>
    </lineage>
</organism>
<keyword evidence="3" id="KW-1185">Reference proteome</keyword>
<protein>
    <submittedName>
        <fullName evidence="2">Uncharacterized protein</fullName>
    </submittedName>
</protein>
<proteinExistence type="predicted"/>
<reference evidence="2" key="1">
    <citation type="submission" date="2022-06" db="EMBL/GenBank/DDBJ databases">
        <authorList>
            <consortium name="SYNGENTA / RWTH Aachen University"/>
        </authorList>
    </citation>
    <scope>NUCLEOTIDE SEQUENCE</scope>
</reference>
<name>A0AAV0ACR5_PHAPC</name>
<comment type="caution">
    <text evidence="2">The sequence shown here is derived from an EMBL/GenBank/DDBJ whole genome shotgun (WGS) entry which is preliminary data.</text>
</comment>
<evidence type="ECO:0000313" key="3">
    <source>
        <dbReference type="Proteomes" id="UP001153365"/>
    </source>
</evidence>
<dbReference type="AlphaFoldDB" id="A0AAV0ACR5"/>
<sequence length="176" mass="20851">MGSVQMCPIAYKRGHEKLCISNPSEARPEREELYWNKTEIFEAEYLWFAKPMSDQIHNINLICRFLDLTTIDRGCRQTEKDHKDTIGENRRIEDEDKHCVIGLARGEKKQDDRETEVPIVKGDKDDGYDTYQPSRVDWVNESIGQFPRAVSWTELCSRRLWMEFGGDWRYQKLLME</sequence>
<evidence type="ECO:0000313" key="2">
    <source>
        <dbReference type="EMBL" id="CAH7665794.1"/>
    </source>
</evidence>
<accession>A0AAV0ACR5</accession>
<dbReference type="EMBL" id="CALTRL010000007">
    <property type="protein sequence ID" value="CAH7665794.1"/>
    <property type="molecule type" value="Genomic_DNA"/>
</dbReference>
<gene>
    <name evidence="2" type="ORF">PPACK8108_LOCUS81</name>
</gene>
<evidence type="ECO:0000256" key="1">
    <source>
        <dbReference type="SAM" id="MobiDB-lite"/>
    </source>
</evidence>
<feature type="compositionally biased region" description="Basic and acidic residues" evidence="1">
    <location>
        <begin position="107"/>
        <end position="127"/>
    </location>
</feature>
<dbReference type="Proteomes" id="UP001153365">
    <property type="component" value="Unassembled WGS sequence"/>
</dbReference>